<dbReference type="OrthoDB" id="5950222at2759"/>
<feature type="chain" id="PRO_5012813794" description="BPTI/Kunitz inhibitor domain-containing protein" evidence="3">
    <location>
        <begin position="16"/>
        <end position="155"/>
    </location>
</feature>
<reference evidence="4 5" key="1">
    <citation type="journal article" date="2014" name="Genome Biol. Evol.">
        <title>The genome of the myxosporean Thelohanellus kitauei shows adaptations to nutrient acquisition within its fish host.</title>
        <authorList>
            <person name="Yang Y."/>
            <person name="Xiong J."/>
            <person name="Zhou Z."/>
            <person name="Huo F."/>
            <person name="Miao W."/>
            <person name="Ran C."/>
            <person name="Liu Y."/>
            <person name="Zhang J."/>
            <person name="Feng J."/>
            <person name="Wang M."/>
            <person name="Wang M."/>
            <person name="Wang L."/>
            <person name="Yao B."/>
        </authorList>
    </citation>
    <scope>NUCLEOTIDE SEQUENCE [LARGE SCALE GENOMIC DNA]</scope>
    <source>
        <strain evidence="4">Wuqing</strain>
    </source>
</reference>
<keyword evidence="3" id="KW-0732">Signal</keyword>
<evidence type="ECO:0000256" key="1">
    <source>
        <dbReference type="ARBA" id="ARBA00022690"/>
    </source>
</evidence>
<accession>A0A0C2JGM8</accession>
<keyword evidence="1" id="KW-0646">Protease inhibitor</keyword>
<evidence type="ECO:0000313" key="4">
    <source>
        <dbReference type="EMBL" id="KII68423.1"/>
    </source>
</evidence>
<dbReference type="InterPro" id="IPR036880">
    <property type="entry name" value="Kunitz_BPTI_sf"/>
</dbReference>
<organism evidence="4 5">
    <name type="scientific">Thelohanellus kitauei</name>
    <name type="common">Myxosporean</name>
    <dbReference type="NCBI Taxonomy" id="669202"/>
    <lineage>
        <taxon>Eukaryota</taxon>
        <taxon>Metazoa</taxon>
        <taxon>Cnidaria</taxon>
        <taxon>Myxozoa</taxon>
        <taxon>Myxosporea</taxon>
        <taxon>Bivalvulida</taxon>
        <taxon>Platysporina</taxon>
        <taxon>Myxobolidae</taxon>
        <taxon>Thelohanellus</taxon>
    </lineage>
</organism>
<sequence>MFVLFLIIVPAKCFGSLKGKCERKCENMDKFYYYDRQTKLCEPIVTCAQGKYTNKFKNYTECKMECASVANVKTTGTHCLISECLIDWGVPNIFSKEFQNATLSAFNPRLGYCFSYIKTPEYPEPKLFNTYEACARFCTIGAEEWFKRRAELSNQ</sequence>
<dbReference type="AlphaFoldDB" id="A0A0C2JGM8"/>
<dbReference type="SUPFAM" id="SSF57362">
    <property type="entry name" value="BPTI-like"/>
    <property type="match status" value="1"/>
</dbReference>
<protein>
    <recommendedName>
        <fullName evidence="6">BPTI/Kunitz inhibitor domain-containing protein</fullName>
    </recommendedName>
</protein>
<dbReference type="EMBL" id="JWZT01002857">
    <property type="protein sequence ID" value="KII68423.1"/>
    <property type="molecule type" value="Genomic_DNA"/>
</dbReference>
<dbReference type="GO" id="GO:0004867">
    <property type="term" value="F:serine-type endopeptidase inhibitor activity"/>
    <property type="evidence" value="ECO:0007669"/>
    <property type="project" value="UniProtKB-KW"/>
</dbReference>
<keyword evidence="2" id="KW-0722">Serine protease inhibitor</keyword>
<evidence type="ECO:0000256" key="2">
    <source>
        <dbReference type="ARBA" id="ARBA00022900"/>
    </source>
</evidence>
<evidence type="ECO:0000313" key="5">
    <source>
        <dbReference type="Proteomes" id="UP000031668"/>
    </source>
</evidence>
<dbReference type="Proteomes" id="UP000031668">
    <property type="component" value="Unassembled WGS sequence"/>
</dbReference>
<evidence type="ECO:0008006" key="6">
    <source>
        <dbReference type="Google" id="ProtNLM"/>
    </source>
</evidence>
<comment type="caution">
    <text evidence="4">The sequence shown here is derived from an EMBL/GenBank/DDBJ whole genome shotgun (WGS) entry which is preliminary data.</text>
</comment>
<name>A0A0C2JGM8_THEKT</name>
<evidence type="ECO:0000256" key="3">
    <source>
        <dbReference type="SAM" id="SignalP"/>
    </source>
</evidence>
<gene>
    <name evidence="4" type="ORF">RF11_10780</name>
</gene>
<feature type="signal peptide" evidence="3">
    <location>
        <begin position="1"/>
        <end position="15"/>
    </location>
</feature>
<proteinExistence type="predicted"/>
<dbReference type="Gene3D" id="4.10.410.10">
    <property type="entry name" value="Pancreatic trypsin inhibitor Kunitz domain"/>
    <property type="match status" value="1"/>
</dbReference>
<keyword evidence="5" id="KW-1185">Reference proteome</keyword>